<feature type="binding site" evidence="19">
    <location>
        <position position="758"/>
    </location>
    <ligand>
        <name>ATP</name>
        <dbReference type="ChEBI" id="CHEBI:30616"/>
        <label>2</label>
    </ligand>
</feature>
<feature type="domain" description="ATP-grasp" evidence="20">
    <location>
        <begin position="683"/>
        <end position="874"/>
    </location>
</feature>
<dbReference type="AlphaFoldDB" id="A0A2N7PIA8"/>
<keyword evidence="6 19" id="KW-0436">Ligase</keyword>
<evidence type="ECO:0000259" key="21">
    <source>
        <dbReference type="PROSITE" id="PS51855"/>
    </source>
</evidence>
<feature type="binding site" evidence="19">
    <location>
        <position position="210"/>
    </location>
    <ligand>
        <name>ATP</name>
        <dbReference type="ChEBI" id="CHEBI:30616"/>
        <label>1</label>
    </ligand>
</feature>
<evidence type="ECO:0000259" key="20">
    <source>
        <dbReference type="PROSITE" id="PS50975"/>
    </source>
</evidence>
<feature type="binding site" evidence="19">
    <location>
        <position position="845"/>
    </location>
    <ligand>
        <name>Mg(2+)</name>
        <dbReference type="ChEBI" id="CHEBI:18420"/>
        <label>3</label>
    </ligand>
</feature>
<dbReference type="InterPro" id="IPR005479">
    <property type="entry name" value="CPAse_ATP-bd"/>
</dbReference>
<evidence type="ECO:0000256" key="17">
    <source>
        <dbReference type="ARBA" id="ARBA00057223"/>
    </source>
</evidence>
<evidence type="ECO:0000256" key="18">
    <source>
        <dbReference type="ARBA" id="ARBA00062056"/>
    </source>
</evidence>
<dbReference type="InterPro" id="IPR033937">
    <property type="entry name" value="MGS_CPS_CarB"/>
</dbReference>
<comment type="domain">
    <text evidence="19">The large subunit is composed of 2 ATP-grasp domains that are involved in binding the 2 ATP molecules needed for carbamoyl phosphate synthesis. The N-terminal ATP-grasp domain (referred to as the carboxyphosphate synthetic component) catalyzes the ATP-dependent phosphorylation of hydrogencarbonate to carboxyphosphate and the subsequent nucleophilic attack by ammonia to form a carbamate intermediate. The C-terminal ATP-grasp domain (referred to as the carbamoyl phosphate synthetic component) then catalyzes the phosphorylation of carbamate with the second ATP to form the end product carbamoyl phosphate. The reactive and unstable enzyme intermediates are sequentially channeled from one active site to the next through the interior of the protein over a distance of at least 96 A.</text>
</comment>
<feature type="binding site" evidence="19">
    <location>
        <position position="299"/>
    </location>
    <ligand>
        <name>Mg(2+)</name>
        <dbReference type="ChEBI" id="CHEBI:18420"/>
        <label>1</label>
    </ligand>
</feature>
<comment type="catalytic activity">
    <reaction evidence="16 19">
        <text>hydrogencarbonate + L-glutamine + 2 ATP + H2O = carbamoyl phosphate + L-glutamate + 2 ADP + phosphate + 2 H(+)</text>
        <dbReference type="Rhea" id="RHEA:18633"/>
        <dbReference type="ChEBI" id="CHEBI:15377"/>
        <dbReference type="ChEBI" id="CHEBI:15378"/>
        <dbReference type="ChEBI" id="CHEBI:17544"/>
        <dbReference type="ChEBI" id="CHEBI:29985"/>
        <dbReference type="ChEBI" id="CHEBI:30616"/>
        <dbReference type="ChEBI" id="CHEBI:43474"/>
        <dbReference type="ChEBI" id="CHEBI:58228"/>
        <dbReference type="ChEBI" id="CHEBI:58359"/>
        <dbReference type="ChEBI" id="CHEBI:456216"/>
        <dbReference type="EC" id="6.3.5.5"/>
    </reaction>
</comment>
<feature type="binding site" evidence="19">
    <location>
        <position position="285"/>
    </location>
    <ligand>
        <name>Mg(2+)</name>
        <dbReference type="ChEBI" id="CHEBI:18420"/>
        <label>1</label>
    </ligand>
</feature>
<evidence type="ECO:0000256" key="16">
    <source>
        <dbReference type="ARBA" id="ARBA00048816"/>
    </source>
</evidence>
<evidence type="ECO:0000256" key="3">
    <source>
        <dbReference type="ARBA" id="ARBA00005077"/>
    </source>
</evidence>
<dbReference type="SMART" id="SM00851">
    <property type="entry name" value="MGS"/>
    <property type="match status" value="1"/>
</dbReference>
<feature type="domain" description="ATP-grasp" evidence="20">
    <location>
        <begin position="133"/>
        <end position="328"/>
    </location>
</feature>
<feature type="domain" description="MGS-like" evidence="21">
    <location>
        <begin position="941"/>
        <end position="1082"/>
    </location>
</feature>
<dbReference type="SUPFAM" id="SSF56059">
    <property type="entry name" value="Glutathione synthetase ATP-binding domain-like"/>
    <property type="match status" value="2"/>
</dbReference>
<comment type="similarity">
    <text evidence="4 19">Belongs to the CarB family.</text>
</comment>
<dbReference type="InterPro" id="IPR005483">
    <property type="entry name" value="CPSase_dom"/>
</dbReference>
<dbReference type="Gene3D" id="3.40.50.1380">
    <property type="entry name" value="Methylglyoxal synthase-like domain"/>
    <property type="match status" value="1"/>
</dbReference>
<feature type="binding site" evidence="19">
    <location>
        <position position="833"/>
    </location>
    <ligand>
        <name>Mn(2+)</name>
        <dbReference type="ChEBI" id="CHEBI:29035"/>
        <label>3</label>
    </ligand>
</feature>
<dbReference type="InterPro" id="IPR011761">
    <property type="entry name" value="ATP-grasp"/>
</dbReference>
<dbReference type="GO" id="GO:0004088">
    <property type="term" value="F:carbamoyl-phosphate synthase (glutamine-hydrolyzing) activity"/>
    <property type="evidence" value="ECO:0007669"/>
    <property type="project" value="UniProtKB-UniRule"/>
</dbReference>
<dbReference type="FunFam" id="3.30.470.20:FF:000007">
    <property type="entry name" value="Carbamoyl-phosphate synthase large chain"/>
    <property type="match status" value="1"/>
</dbReference>
<feature type="binding site" evidence="19">
    <location>
        <position position="845"/>
    </location>
    <ligand>
        <name>ATP</name>
        <dbReference type="ChEBI" id="CHEBI:30616"/>
        <label>2</label>
    </ligand>
</feature>
<dbReference type="EC" id="6.3.5.5" evidence="19"/>
<evidence type="ECO:0000256" key="15">
    <source>
        <dbReference type="ARBA" id="ARBA00047359"/>
    </source>
</evidence>
<dbReference type="FunFam" id="1.10.1030.10:FF:000002">
    <property type="entry name" value="Carbamoyl-phosphate synthase large chain"/>
    <property type="match status" value="1"/>
</dbReference>
<evidence type="ECO:0000256" key="4">
    <source>
        <dbReference type="ARBA" id="ARBA00009799"/>
    </source>
</evidence>
<dbReference type="UniPathway" id="UPA00068">
    <property type="reaction ID" value="UER00171"/>
</dbReference>
<reference evidence="22 23" key="1">
    <citation type="submission" date="2018-01" db="EMBL/GenBank/DDBJ databases">
        <title>Metagenomic assembled genomes from two thermal pools in the Uzon Caldera, Kamchatka, Russia.</title>
        <authorList>
            <person name="Wilkins L."/>
            <person name="Ettinger C."/>
        </authorList>
    </citation>
    <scope>NUCLEOTIDE SEQUENCE [LARGE SCALE GENOMIC DNA]</scope>
    <source>
        <strain evidence="22">ZAV-15</strain>
    </source>
</reference>
<feature type="binding site" evidence="19">
    <location>
        <position position="299"/>
    </location>
    <ligand>
        <name>ATP</name>
        <dbReference type="ChEBI" id="CHEBI:30616"/>
        <label>1</label>
    </ligand>
</feature>
<dbReference type="FunFam" id="3.40.50.20:FF:000001">
    <property type="entry name" value="Carbamoyl-phosphate synthase large chain"/>
    <property type="match status" value="1"/>
</dbReference>
<feature type="binding site" evidence="19">
    <location>
        <position position="791"/>
    </location>
    <ligand>
        <name>ATP</name>
        <dbReference type="ChEBI" id="CHEBI:30616"/>
        <label>2</label>
    </ligand>
</feature>
<feature type="binding site" evidence="19">
    <location>
        <position position="833"/>
    </location>
    <ligand>
        <name>ATP</name>
        <dbReference type="ChEBI" id="CHEBI:30616"/>
        <label>2</label>
    </ligand>
</feature>
<keyword evidence="14" id="KW-0464">Manganese</keyword>
<feature type="binding site" evidence="19">
    <location>
        <position position="299"/>
    </location>
    <ligand>
        <name>Mg(2+)</name>
        <dbReference type="ChEBI" id="CHEBI:18420"/>
        <label>2</label>
    </ligand>
</feature>
<dbReference type="HAMAP" id="MF_01210_B">
    <property type="entry name" value="CPSase_L_chain_B"/>
    <property type="match status" value="1"/>
</dbReference>
<dbReference type="Gene3D" id="3.30.470.20">
    <property type="entry name" value="ATP-grasp fold, B domain"/>
    <property type="match status" value="2"/>
</dbReference>
<dbReference type="GO" id="GO:0046872">
    <property type="term" value="F:metal ion binding"/>
    <property type="evidence" value="ECO:0007669"/>
    <property type="project" value="UniProtKB-KW"/>
</dbReference>
<dbReference type="HAMAP" id="MF_01210_A">
    <property type="entry name" value="CPSase_L_chain_A"/>
    <property type="match status" value="1"/>
</dbReference>
<feature type="region of interest" description="Carboxyphosphate synthetic domain" evidence="19">
    <location>
        <begin position="1"/>
        <end position="402"/>
    </location>
</feature>
<protein>
    <recommendedName>
        <fullName evidence="19">Carbamoyl phosphate synthase large chain</fullName>
        <ecNumber evidence="19">6.3.4.16</ecNumber>
        <ecNumber evidence="19">6.3.5.5</ecNumber>
    </recommendedName>
    <alternativeName>
        <fullName evidence="19">Carbamoyl phosphate synthetase ammonia chain</fullName>
    </alternativeName>
</protein>
<feature type="binding site" evidence="19">
    <location>
        <position position="301"/>
    </location>
    <ligand>
        <name>Mn(2+)</name>
        <dbReference type="ChEBI" id="CHEBI:29035"/>
        <label>2</label>
    </ligand>
</feature>
<evidence type="ECO:0000256" key="13">
    <source>
        <dbReference type="ARBA" id="ARBA00022975"/>
    </source>
</evidence>
<feature type="binding site" evidence="19">
    <location>
        <position position="301"/>
    </location>
    <ligand>
        <name>Mg(2+)</name>
        <dbReference type="ChEBI" id="CHEBI:18420"/>
        <label>2</label>
    </ligand>
</feature>
<dbReference type="FunFam" id="3.40.50.20:FF:000002">
    <property type="entry name" value="Carbamoyl-phosphate synthase large chain"/>
    <property type="match status" value="1"/>
</dbReference>
<dbReference type="CDD" id="cd01424">
    <property type="entry name" value="MGS_CPS_II"/>
    <property type="match status" value="1"/>
</dbReference>
<evidence type="ECO:0000256" key="2">
    <source>
        <dbReference type="ARBA" id="ARBA00004812"/>
    </source>
</evidence>
<evidence type="ECO:0000256" key="8">
    <source>
        <dbReference type="ARBA" id="ARBA00022723"/>
    </source>
</evidence>
<dbReference type="PROSITE" id="PS51257">
    <property type="entry name" value="PROKAR_LIPOPROTEIN"/>
    <property type="match status" value="1"/>
</dbReference>
<dbReference type="SUPFAM" id="SSF52440">
    <property type="entry name" value="PreATP-grasp domain"/>
    <property type="match status" value="2"/>
</dbReference>
<feature type="binding site" evidence="19">
    <location>
        <position position="833"/>
    </location>
    <ligand>
        <name>Mg(2+)</name>
        <dbReference type="ChEBI" id="CHEBI:18420"/>
        <label>3</label>
    </ligand>
</feature>
<dbReference type="GO" id="GO:0004087">
    <property type="term" value="F:carbamoyl-phosphate synthase (ammonia) activity"/>
    <property type="evidence" value="ECO:0007669"/>
    <property type="project" value="UniProtKB-EC"/>
</dbReference>
<evidence type="ECO:0000256" key="7">
    <source>
        <dbReference type="ARBA" id="ARBA00022605"/>
    </source>
</evidence>
<keyword evidence="13 19" id="KW-0665">Pyrimidine biosynthesis</keyword>
<dbReference type="InterPro" id="IPR058047">
    <property type="entry name" value="CPSase_preATP-grasp"/>
</dbReference>
<keyword evidence="5 19" id="KW-0055">Arginine biosynthesis</keyword>
<keyword evidence="7 19" id="KW-0028">Amino-acid biosynthesis</keyword>
<dbReference type="NCBIfam" id="TIGR01369">
    <property type="entry name" value="CPSaseII_lrg"/>
    <property type="match status" value="1"/>
</dbReference>
<feature type="binding site" evidence="19">
    <location>
        <position position="760"/>
    </location>
    <ligand>
        <name>ATP</name>
        <dbReference type="ChEBI" id="CHEBI:30616"/>
        <label>2</label>
    </ligand>
</feature>
<dbReference type="Pfam" id="PF02787">
    <property type="entry name" value="CPSase_L_D3"/>
    <property type="match status" value="1"/>
</dbReference>
<feature type="binding site" evidence="19">
    <location>
        <position position="845"/>
    </location>
    <ligand>
        <name>Mg(2+)</name>
        <dbReference type="ChEBI" id="CHEBI:18420"/>
        <label>4</label>
    </ligand>
</feature>
<evidence type="ECO:0000313" key="22">
    <source>
        <dbReference type="EMBL" id="PMP61113.1"/>
    </source>
</evidence>
<gene>
    <name evidence="19 22" type="primary">carB</name>
    <name evidence="22" type="ORF">C0197_06220</name>
</gene>
<feature type="binding site" evidence="19">
    <location>
        <position position="792"/>
    </location>
    <ligand>
        <name>ATP</name>
        <dbReference type="ChEBI" id="CHEBI:30616"/>
        <label>2</label>
    </ligand>
</feature>
<dbReference type="FunFam" id="3.30.1490.20:FF:000001">
    <property type="entry name" value="Carbamoyl-phosphate synthase large chain"/>
    <property type="match status" value="1"/>
</dbReference>
<dbReference type="PANTHER" id="PTHR11405:SF53">
    <property type="entry name" value="CARBAMOYL-PHOSPHATE SYNTHASE [AMMONIA], MITOCHONDRIAL"/>
    <property type="match status" value="1"/>
</dbReference>
<comment type="caution">
    <text evidence="19">Lacks conserved residue(s) required for the propagation of feature annotation.</text>
</comment>
<evidence type="ECO:0000256" key="19">
    <source>
        <dbReference type="HAMAP-Rule" id="MF_01210"/>
    </source>
</evidence>
<dbReference type="Pfam" id="PF25596">
    <property type="entry name" value="CPSase_L_D1"/>
    <property type="match status" value="2"/>
</dbReference>
<dbReference type="Gene3D" id="1.10.1030.10">
    <property type="entry name" value="Carbamoyl-phosphate synthetase, large subunit oligomerisation domain"/>
    <property type="match status" value="1"/>
</dbReference>
<feature type="binding site" evidence="19">
    <location>
        <position position="208"/>
    </location>
    <ligand>
        <name>ATP</name>
        <dbReference type="ChEBI" id="CHEBI:30616"/>
        <label>1</label>
    </ligand>
</feature>
<dbReference type="EC" id="6.3.4.16" evidence="19"/>
<comment type="pathway">
    <text evidence="3 19">Amino-acid biosynthesis; L-arginine biosynthesis; carbamoyl phosphate from bicarbonate: step 1/1.</text>
</comment>
<dbReference type="InterPro" id="IPR006275">
    <property type="entry name" value="CPSase_lsu"/>
</dbReference>
<name>A0A2N7PIA8_9BACT</name>
<dbReference type="InterPro" id="IPR005480">
    <property type="entry name" value="CPSase_lsu_oligo"/>
</dbReference>
<dbReference type="SUPFAM" id="SSF52335">
    <property type="entry name" value="Methylglyoxal synthase-like"/>
    <property type="match status" value="1"/>
</dbReference>
<feature type="binding site" evidence="19">
    <location>
        <position position="241"/>
    </location>
    <ligand>
        <name>ATP</name>
        <dbReference type="ChEBI" id="CHEBI:30616"/>
        <label>1</label>
    </ligand>
</feature>
<evidence type="ECO:0000256" key="5">
    <source>
        <dbReference type="ARBA" id="ARBA00022571"/>
    </source>
</evidence>
<comment type="cofactor">
    <cofactor evidence="1">
        <name>Mn(2+)</name>
        <dbReference type="ChEBI" id="CHEBI:29035"/>
    </cofactor>
</comment>
<dbReference type="GO" id="GO:0005737">
    <property type="term" value="C:cytoplasm"/>
    <property type="evidence" value="ECO:0007669"/>
    <property type="project" value="TreeGrafter"/>
</dbReference>
<evidence type="ECO:0000256" key="14">
    <source>
        <dbReference type="ARBA" id="ARBA00023211"/>
    </source>
</evidence>
<comment type="cofactor">
    <cofactor evidence="19">
        <name>Mg(2+)</name>
        <dbReference type="ChEBI" id="CHEBI:18420"/>
    </cofactor>
    <cofactor evidence="19">
        <name>Mn(2+)</name>
        <dbReference type="ChEBI" id="CHEBI:29035"/>
    </cofactor>
    <text evidence="19">Binds 4 Mg(2+) or Mn(2+) ions per subunit.</text>
</comment>
<dbReference type="Pfam" id="PF02786">
    <property type="entry name" value="CPSase_L_D2"/>
    <property type="match status" value="2"/>
</dbReference>
<dbReference type="PROSITE" id="PS00866">
    <property type="entry name" value="CPSASE_1"/>
    <property type="match status" value="2"/>
</dbReference>
<comment type="function">
    <text evidence="17 19">Large subunit of the glutamine-dependent carbamoyl phosphate synthetase (CPSase). CPSase catalyzes the formation of carbamoyl phosphate from the ammonia moiety of glutamine, carbonate, and phosphate donated by ATP, constituting the first step of 2 biosynthetic pathways, one leading to arginine and/or urea and the other to pyrimidine nucleotides. The large subunit (synthetase) binds the substrates ammonia (free or transferred from glutamine from the small subunit), hydrogencarbonate and ATP and carries out an ATP-coupled ligase reaction, activating hydrogencarbonate by forming carboxy phosphate which reacts with ammonia to form carbamoyl phosphate.</text>
</comment>
<dbReference type="GO" id="GO:0006526">
    <property type="term" value="P:L-arginine biosynthetic process"/>
    <property type="evidence" value="ECO:0007669"/>
    <property type="project" value="UniProtKB-UniRule"/>
</dbReference>
<dbReference type="InterPro" id="IPR011607">
    <property type="entry name" value="MGS-like_dom"/>
</dbReference>
<evidence type="ECO:0000256" key="9">
    <source>
        <dbReference type="ARBA" id="ARBA00022737"/>
    </source>
</evidence>
<keyword evidence="11 19" id="KW-0067">ATP-binding</keyword>
<dbReference type="InterPro" id="IPR036897">
    <property type="entry name" value="CarbamoylP_synth_lsu_oligo_sf"/>
</dbReference>
<evidence type="ECO:0000313" key="23">
    <source>
        <dbReference type="Proteomes" id="UP000235731"/>
    </source>
</evidence>
<organism evidence="22 23">
    <name type="scientific">Caldimicrobium thiodismutans</name>
    <dbReference type="NCBI Taxonomy" id="1653476"/>
    <lineage>
        <taxon>Bacteria</taxon>
        <taxon>Pseudomonadati</taxon>
        <taxon>Thermodesulfobacteriota</taxon>
        <taxon>Thermodesulfobacteria</taxon>
        <taxon>Thermodesulfobacteriales</taxon>
        <taxon>Thermodesulfobacteriaceae</taxon>
        <taxon>Caldimicrobium</taxon>
    </lineage>
</organism>
<feature type="binding site" evidence="19">
    <location>
        <position position="765"/>
    </location>
    <ligand>
        <name>ATP</name>
        <dbReference type="ChEBI" id="CHEBI:30616"/>
        <label>2</label>
    </ligand>
</feature>
<feature type="binding site" evidence="19">
    <location>
        <position position="790"/>
    </location>
    <ligand>
        <name>ATP</name>
        <dbReference type="ChEBI" id="CHEBI:30616"/>
        <label>2</label>
    </ligand>
</feature>
<feature type="binding site" evidence="19">
    <location>
        <position position="793"/>
    </location>
    <ligand>
        <name>ATP</name>
        <dbReference type="ChEBI" id="CHEBI:30616"/>
        <label>2</label>
    </ligand>
</feature>
<feature type="binding site" evidence="19">
    <location>
        <position position="215"/>
    </location>
    <ligand>
        <name>ATP</name>
        <dbReference type="ChEBI" id="CHEBI:30616"/>
        <label>1</label>
    </ligand>
</feature>
<feature type="region of interest" description="Allosteric domain" evidence="19">
    <location>
        <begin position="941"/>
        <end position="1085"/>
    </location>
</feature>
<dbReference type="EMBL" id="PNIE01000093">
    <property type="protein sequence ID" value="PMP61113.1"/>
    <property type="molecule type" value="Genomic_DNA"/>
</dbReference>
<evidence type="ECO:0000256" key="11">
    <source>
        <dbReference type="ARBA" id="ARBA00022840"/>
    </source>
</evidence>
<keyword evidence="9 19" id="KW-0677">Repeat</keyword>
<dbReference type="SUPFAM" id="SSF48108">
    <property type="entry name" value="Carbamoyl phosphate synthetase, large subunit connection domain"/>
    <property type="match status" value="1"/>
</dbReference>
<evidence type="ECO:0000256" key="10">
    <source>
        <dbReference type="ARBA" id="ARBA00022741"/>
    </source>
</evidence>
<feature type="binding site" evidence="19">
    <location>
        <position position="719"/>
    </location>
    <ligand>
        <name>ATP</name>
        <dbReference type="ChEBI" id="CHEBI:30616"/>
        <label>2</label>
    </ligand>
</feature>
<feature type="binding site" evidence="19">
    <location>
        <position position="299"/>
    </location>
    <ligand>
        <name>Mn(2+)</name>
        <dbReference type="ChEBI" id="CHEBI:29035"/>
        <label>1</label>
    </ligand>
</feature>
<feature type="binding site" evidence="19">
    <location>
        <position position="176"/>
    </location>
    <ligand>
        <name>ATP</name>
        <dbReference type="ChEBI" id="CHEBI:30616"/>
        <label>1</label>
    </ligand>
</feature>
<feature type="binding site" evidence="19">
    <location>
        <position position="242"/>
    </location>
    <ligand>
        <name>ATP</name>
        <dbReference type="ChEBI" id="CHEBI:30616"/>
        <label>1</label>
    </ligand>
</feature>
<sequence>MPKRTDIRKILIIGSGPIVIGQACEFDYSGSQACKALKEEGYEVVLVNSNPATIMTDPEMADRTYIEPLLPEVLEYIIKEERPDALLPTLGGQTGLNLAFALAKKGVLEKYGVELIGAKAQAIEKAESREHFRRAMERIGLKVPKSVIVHSLSEAEKAVKEIGFPVIIRPSFTLGGTGGGVAYNIEELREIVEAGLEASLIHQVMLEESVLGWKEFELEVMRDFKDNVVIICSIENFDPMGVHTGDSITVAPAQTLTDREYQQMRKAAQAIIREIGVETGGSNIQFAVNPQNGDMVVIEMNPRVSRSSALASKATGYPIAKVAAKLAVGYTLDELANDITKETKAAFEPTIDYVVVKIPRYTFEKFPETKDELTTSMRSVGETMAIGRTFKEALQKAIAGLEIGRYGFGADGKSPSDYDEILPRELIVEKLARPNSQRLFYIREAFKAGFTIEEIYQYSYIDPWFLYHLKELFEISEFYKGKKLEDLTEEDFRELKQWGFTDYQIAFLTGSKESEVRKRRLALGVKPTYKLIDTCAAEFEAYTPYFYSTYEVENESRARLSKNKKVIIIGGGPNRIGQGIEFDYCCVHAIKALRERGYDAIMINSNPETVSTDYDVSTRLYFEPLTLEHVLNVYEEEDPIGVIVQFGGQTPLNLSVPLYKAGVRILGTSPENIDRAEDREKFEALLNKLGLKRPKAGVAFTAEEALRVASSLGYPVLVRPSYVLGGRAMRIVYSENELAEYIETAVKINPEHPVLIDKFLEDAIEVDVDALCDGEMVVIGGIMEHIEEAGIHSGDSACFLPPVNLSKKVLEEIREATYKLAMELEVRGLINIQFAIKDEEVYVLEVNPRASRTVPFVSKAIGVPLAKLATWIMLGETLKEIGFTKEVIPKYYSVKEVVFPFKRFPGVDVMLGPEMKSTGEVMGIDWEPSLAYAKAQFAAGMRLPFSGKVFLSVKDEDKPLVVEIAKRLEEMGFELLATSGTARYLKEFNIKVMEVPKISEGKRPNILDFIKNKEIALMINTAKGKVSKLDAYLIRRYAMELDIPYATTIAGARAMVCSIRRLREKPFSYASLQDYYKTLEYRFYK</sequence>
<keyword evidence="8" id="KW-0479">Metal-binding</keyword>
<dbReference type="PROSITE" id="PS00867">
    <property type="entry name" value="CPSASE_2"/>
    <property type="match status" value="2"/>
</dbReference>
<dbReference type="GO" id="GO:0006541">
    <property type="term" value="P:glutamine metabolic process"/>
    <property type="evidence" value="ECO:0007669"/>
    <property type="project" value="TreeGrafter"/>
</dbReference>
<feature type="binding site" evidence="19">
    <location>
        <position position="175"/>
    </location>
    <ligand>
        <name>ATP</name>
        <dbReference type="ChEBI" id="CHEBI:30616"/>
        <label>1</label>
    </ligand>
</feature>
<dbReference type="Gene3D" id="3.40.50.20">
    <property type="match status" value="2"/>
</dbReference>
<evidence type="ECO:0000256" key="6">
    <source>
        <dbReference type="ARBA" id="ARBA00022598"/>
    </source>
</evidence>
<dbReference type="InterPro" id="IPR036914">
    <property type="entry name" value="MGS-like_dom_sf"/>
</dbReference>
<dbReference type="Proteomes" id="UP000235731">
    <property type="component" value="Unassembled WGS sequence"/>
</dbReference>
<dbReference type="FunFam" id="3.30.470.20:FF:000013">
    <property type="entry name" value="Carbamoyl-phosphate synthase large chain"/>
    <property type="match status" value="1"/>
</dbReference>
<dbReference type="PROSITE" id="PS51855">
    <property type="entry name" value="MGS"/>
    <property type="match status" value="1"/>
</dbReference>
<comment type="caution">
    <text evidence="22">The sequence shown here is derived from an EMBL/GenBank/DDBJ whole genome shotgun (WGS) entry which is preliminary data.</text>
</comment>
<comment type="subunit">
    <text evidence="18 19">Composed of two chains; the small (or glutamine) chain promotes the hydrolysis of glutamine to ammonia, which is used by the large (or ammonia) chain to synthesize carbamoyl phosphate. Tetramer of heterodimers (alpha,beta)4.</text>
</comment>
<accession>A0A2N7PIA8</accession>
<dbReference type="NCBIfam" id="NF003671">
    <property type="entry name" value="PRK05294.1"/>
    <property type="match status" value="1"/>
</dbReference>
<dbReference type="NCBIfam" id="NF009455">
    <property type="entry name" value="PRK12815.1"/>
    <property type="match status" value="1"/>
</dbReference>
<feature type="binding site" evidence="19">
    <location>
        <position position="285"/>
    </location>
    <ligand>
        <name>ATP</name>
        <dbReference type="ChEBI" id="CHEBI:30616"/>
        <label>1</label>
    </ligand>
</feature>
<dbReference type="PRINTS" id="PR00098">
    <property type="entry name" value="CPSASE"/>
</dbReference>
<keyword evidence="12" id="KW-0460">Magnesium</keyword>
<dbReference type="SMART" id="SM01096">
    <property type="entry name" value="CPSase_L_D3"/>
    <property type="match status" value="1"/>
</dbReference>
<dbReference type="Pfam" id="PF02142">
    <property type="entry name" value="MGS"/>
    <property type="match status" value="1"/>
</dbReference>
<feature type="binding site" evidence="19">
    <location>
        <position position="847"/>
    </location>
    <ligand>
        <name>Mg(2+)</name>
        <dbReference type="ChEBI" id="CHEBI:18420"/>
        <label>4</label>
    </ligand>
</feature>
<evidence type="ECO:0000256" key="12">
    <source>
        <dbReference type="ARBA" id="ARBA00022842"/>
    </source>
</evidence>
<evidence type="ECO:0000256" key="1">
    <source>
        <dbReference type="ARBA" id="ARBA00001936"/>
    </source>
</evidence>
<dbReference type="GO" id="GO:0005524">
    <property type="term" value="F:ATP binding"/>
    <property type="evidence" value="ECO:0007669"/>
    <property type="project" value="UniProtKB-UniRule"/>
</dbReference>
<feature type="binding site" evidence="19">
    <location>
        <position position="845"/>
    </location>
    <ligand>
        <name>Mn(2+)</name>
        <dbReference type="ChEBI" id="CHEBI:29035"/>
        <label>3</label>
    </ligand>
</feature>
<dbReference type="UniPathway" id="UPA00070">
    <property type="reaction ID" value="UER00115"/>
</dbReference>
<dbReference type="InterPro" id="IPR016185">
    <property type="entry name" value="PreATP-grasp_dom_sf"/>
</dbReference>
<feature type="binding site" evidence="19">
    <location>
        <position position="299"/>
    </location>
    <ligand>
        <name>Mn(2+)</name>
        <dbReference type="ChEBI" id="CHEBI:29035"/>
        <label>2</label>
    </ligand>
</feature>
<feature type="binding site" evidence="19">
    <location>
        <position position="847"/>
    </location>
    <ligand>
        <name>Mn(2+)</name>
        <dbReference type="ChEBI" id="CHEBI:29035"/>
        <label>4</label>
    </ligand>
</feature>
<dbReference type="GO" id="GO:0044205">
    <property type="term" value="P:'de novo' UMP biosynthetic process"/>
    <property type="evidence" value="ECO:0007669"/>
    <property type="project" value="UniProtKB-UniRule"/>
</dbReference>
<feature type="binding site" evidence="19">
    <location>
        <position position="129"/>
    </location>
    <ligand>
        <name>ATP</name>
        <dbReference type="ChEBI" id="CHEBI:30616"/>
        <label>1</label>
    </ligand>
</feature>
<dbReference type="PANTHER" id="PTHR11405">
    <property type="entry name" value="CARBAMOYLTRANSFERASE FAMILY MEMBER"/>
    <property type="match status" value="1"/>
</dbReference>
<feature type="binding site" evidence="19">
    <location>
        <position position="243"/>
    </location>
    <ligand>
        <name>ATP</name>
        <dbReference type="ChEBI" id="CHEBI:30616"/>
        <label>1</label>
    </ligand>
</feature>
<keyword evidence="10 19" id="KW-0547">Nucleotide-binding</keyword>
<feature type="binding site" evidence="19">
    <location>
        <position position="169"/>
    </location>
    <ligand>
        <name>ATP</name>
        <dbReference type="ChEBI" id="CHEBI:30616"/>
        <label>1</label>
    </ligand>
</feature>
<comment type="pathway">
    <text evidence="2 19">Pyrimidine metabolism; UMP biosynthesis via de novo pathway; (S)-dihydroorotate from bicarbonate: step 1/3.</text>
</comment>
<proteinExistence type="inferred from homology"/>
<feature type="binding site" evidence="19">
    <location>
        <position position="845"/>
    </location>
    <ligand>
        <name>Mn(2+)</name>
        <dbReference type="ChEBI" id="CHEBI:29035"/>
        <label>4</label>
    </ligand>
</feature>
<comment type="catalytic activity">
    <reaction evidence="15 19">
        <text>hydrogencarbonate + NH4(+) + 2 ATP = carbamoyl phosphate + 2 ADP + phosphate + 2 H(+)</text>
        <dbReference type="Rhea" id="RHEA:18029"/>
        <dbReference type="ChEBI" id="CHEBI:15378"/>
        <dbReference type="ChEBI" id="CHEBI:17544"/>
        <dbReference type="ChEBI" id="CHEBI:28938"/>
        <dbReference type="ChEBI" id="CHEBI:30616"/>
        <dbReference type="ChEBI" id="CHEBI:43474"/>
        <dbReference type="ChEBI" id="CHEBI:58228"/>
        <dbReference type="ChEBI" id="CHEBI:456216"/>
        <dbReference type="EC" id="6.3.4.16"/>
    </reaction>
</comment>
<dbReference type="PROSITE" id="PS50975">
    <property type="entry name" value="ATP_GRASP"/>
    <property type="match status" value="2"/>
</dbReference>
<feature type="binding site" evidence="19">
    <location>
        <position position="285"/>
    </location>
    <ligand>
        <name>Mn(2+)</name>
        <dbReference type="ChEBI" id="CHEBI:29035"/>
        <label>1</label>
    </ligand>
</feature>